<dbReference type="Gene3D" id="2.60.40.10">
    <property type="entry name" value="Immunoglobulins"/>
    <property type="match status" value="1"/>
</dbReference>
<dbReference type="SMART" id="SM00219">
    <property type="entry name" value="TyrKc"/>
    <property type="match status" value="1"/>
</dbReference>
<dbReference type="InterPro" id="IPR011009">
    <property type="entry name" value="Kinase-like_dom_sf"/>
</dbReference>
<accession>A0A7M5X9M4</accession>
<feature type="transmembrane region" description="Helical" evidence="16">
    <location>
        <begin position="529"/>
        <end position="551"/>
    </location>
</feature>
<dbReference type="GO" id="GO:0005886">
    <property type="term" value="C:plasma membrane"/>
    <property type="evidence" value="ECO:0007669"/>
    <property type="project" value="TreeGrafter"/>
</dbReference>
<evidence type="ECO:0000256" key="7">
    <source>
        <dbReference type="ARBA" id="ARBA00022777"/>
    </source>
</evidence>
<keyword evidence="13" id="KW-0325">Glycoprotein</keyword>
<dbReference type="InterPro" id="IPR017441">
    <property type="entry name" value="Protein_kinase_ATP_BS"/>
</dbReference>
<dbReference type="FunFam" id="1.10.510.10:FF:000554">
    <property type="entry name" value="Predicted protein"/>
    <property type="match status" value="1"/>
</dbReference>
<dbReference type="PANTHER" id="PTHR24416:SF617">
    <property type="entry name" value="RET ONCOGENE, ISOFORM A"/>
    <property type="match status" value="1"/>
</dbReference>
<protein>
    <recommendedName>
        <fullName evidence="2">receptor protein-tyrosine kinase</fullName>
        <ecNumber evidence="2">2.7.10.1</ecNumber>
    </recommendedName>
</protein>
<dbReference type="PROSITE" id="PS00107">
    <property type="entry name" value="PROTEIN_KINASE_ATP"/>
    <property type="match status" value="1"/>
</dbReference>
<evidence type="ECO:0000256" key="3">
    <source>
        <dbReference type="ARBA" id="ARBA00022679"/>
    </source>
</evidence>
<dbReference type="GeneID" id="136820556"/>
<evidence type="ECO:0000256" key="14">
    <source>
        <dbReference type="ARBA" id="ARBA00051243"/>
    </source>
</evidence>
<evidence type="ECO:0000256" key="13">
    <source>
        <dbReference type="ARBA" id="ARBA00023180"/>
    </source>
</evidence>
<evidence type="ECO:0000256" key="12">
    <source>
        <dbReference type="ARBA" id="ARBA00023170"/>
    </source>
</evidence>
<dbReference type="InterPro" id="IPR001245">
    <property type="entry name" value="Ser-Thr/Tyr_kinase_cat_dom"/>
</dbReference>
<evidence type="ECO:0000313" key="21">
    <source>
        <dbReference type="Proteomes" id="UP000594262"/>
    </source>
</evidence>
<dbReference type="PANTHER" id="PTHR24416">
    <property type="entry name" value="TYROSINE-PROTEIN KINASE RECEPTOR"/>
    <property type="match status" value="1"/>
</dbReference>
<dbReference type="GO" id="GO:0007169">
    <property type="term" value="P:cell surface receptor protein tyrosine kinase signaling pathway"/>
    <property type="evidence" value="ECO:0007669"/>
    <property type="project" value="TreeGrafter"/>
</dbReference>
<sequence>MFIIFRQFLVISYFAFVHAERSALYEASKVGFQNWTLYHAHQGYTLEEFGHESTDQLDVAINQTEYEGVRAISPIIDIRPAWKFFVKLTILSNGVPVRTRDLCPNVHACAQISIMLGSTKESLNGIRNQPQDLQHNFTNHEFESGYLYNTEPGVPFVRINVQIISFGDVLKTFNITELVVLYDHCPETVQRLARYPNIPASQHEDRRIETKGECIENAILDNPQDHLLRFCDHQAKASFFGSCICSAGYEDVLNKCQECRGGYFRKSITSPKCSKCGQNTDVLPGRIFCQCKQTPIRYHRFQHEKGRSEKPCYAYPSQPRDVANQASNETIFFSWGKPSFTGDRPINYSIRCLPRENKPCLTLNGKPLETFSTLSLDYVITDLMPYVEYTFEVCSRNDVSLSNAEKGDCQEKTIRTLEGTPTAARNLLLEMNGRFLVVRWHRPFSTGAKGIRYRVKCGDIERLEDGVHLGGAVKDILIVNIDLGVEVKPGEISCEVTGISSLSKEGATVFKAITVPASSDSSGASGETIAGGIIGGIVFLVLLILCIAVIYRKWRERNEVLKAALNTIKLMEGGSEPQMHCRRELEQRMRNIYVPLQVLLNQNVVDLEQEEPIYEEIPISGYNYPYRKLKKVQELGQGNFARVSQCEADDICGRPGKTLVAVKQLKDDIKITDEKDFEDELELMKELKGCKNVIRLLGACSYPRCMIVEYLPGGDLLSFMLKSRQYRAQTEGEELSPTGGGEHQKTLEEMEEANPYATAYTAEGSFLKASDLMTFAMQIANGMQYVADLNIVHRDLACRNILVGYNRVCKVADFGLAKKVGDNGIYQRTEQAKLPVKWLPPESIKYGRSSLQSDIWSYGIMMWEIVTIGAVPYPGHKSKEIPALLNKGYRMEKPLHCKEELYELMLQCWSEDEKKRPNFKFIHQKLERMIEGLSTYINLEAYSDDSYLTFGAGDEILDEDEMIDIEDE</sequence>
<dbReference type="InterPro" id="IPR000719">
    <property type="entry name" value="Prot_kinase_dom"/>
</dbReference>
<name>A0A7M5X9M4_9CNID</name>
<dbReference type="Pfam" id="PF00041">
    <property type="entry name" value="fn3"/>
    <property type="match status" value="1"/>
</dbReference>
<dbReference type="CDD" id="cd00192">
    <property type="entry name" value="PTKc"/>
    <property type="match status" value="1"/>
</dbReference>
<evidence type="ECO:0000256" key="9">
    <source>
        <dbReference type="ARBA" id="ARBA00022989"/>
    </source>
</evidence>
<evidence type="ECO:0000256" key="10">
    <source>
        <dbReference type="ARBA" id="ARBA00023136"/>
    </source>
</evidence>
<proteinExistence type="predicted"/>
<dbReference type="Pfam" id="PF07714">
    <property type="entry name" value="PK_Tyr_Ser-Thr"/>
    <property type="match status" value="1"/>
</dbReference>
<dbReference type="Proteomes" id="UP000594262">
    <property type="component" value="Unplaced"/>
</dbReference>
<dbReference type="GO" id="GO:0004714">
    <property type="term" value="F:transmembrane receptor protein tyrosine kinase activity"/>
    <property type="evidence" value="ECO:0007669"/>
    <property type="project" value="UniProtKB-EC"/>
</dbReference>
<comment type="catalytic activity">
    <reaction evidence="14">
        <text>L-tyrosyl-[protein] + ATP = O-phospho-L-tyrosyl-[protein] + ADP + H(+)</text>
        <dbReference type="Rhea" id="RHEA:10596"/>
        <dbReference type="Rhea" id="RHEA-COMP:10136"/>
        <dbReference type="Rhea" id="RHEA-COMP:20101"/>
        <dbReference type="ChEBI" id="CHEBI:15378"/>
        <dbReference type="ChEBI" id="CHEBI:30616"/>
        <dbReference type="ChEBI" id="CHEBI:46858"/>
        <dbReference type="ChEBI" id="CHEBI:61978"/>
        <dbReference type="ChEBI" id="CHEBI:456216"/>
        <dbReference type="EC" id="2.7.10.1"/>
    </reaction>
</comment>
<dbReference type="InterPro" id="IPR020635">
    <property type="entry name" value="Tyr_kinase_cat_dom"/>
</dbReference>
<organism evidence="20 21">
    <name type="scientific">Clytia hemisphaerica</name>
    <dbReference type="NCBI Taxonomy" id="252671"/>
    <lineage>
        <taxon>Eukaryota</taxon>
        <taxon>Metazoa</taxon>
        <taxon>Cnidaria</taxon>
        <taxon>Hydrozoa</taxon>
        <taxon>Hydroidolina</taxon>
        <taxon>Leptothecata</taxon>
        <taxon>Obeliida</taxon>
        <taxon>Clytiidae</taxon>
        <taxon>Clytia</taxon>
    </lineage>
</organism>
<dbReference type="RefSeq" id="XP_066932847.1">
    <property type="nucleotide sequence ID" value="XM_067076746.1"/>
</dbReference>
<dbReference type="SUPFAM" id="SSF56112">
    <property type="entry name" value="Protein kinase-like (PK-like)"/>
    <property type="match status" value="1"/>
</dbReference>
<evidence type="ECO:0000256" key="6">
    <source>
        <dbReference type="ARBA" id="ARBA00022741"/>
    </source>
</evidence>
<dbReference type="EC" id="2.7.10.1" evidence="2"/>
<evidence type="ECO:0000256" key="15">
    <source>
        <dbReference type="PROSITE-ProRule" id="PRU10141"/>
    </source>
</evidence>
<evidence type="ECO:0000313" key="20">
    <source>
        <dbReference type="EnsemblMetazoa" id="CLYHEMP019912.1"/>
    </source>
</evidence>
<keyword evidence="8 15" id="KW-0067">ATP-binding</keyword>
<evidence type="ECO:0000256" key="8">
    <source>
        <dbReference type="ARBA" id="ARBA00022840"/>
    </source>
</evidence>
<feature type="chain" id="PRO_5029508263" description="receptor protein-tyrosine kinase" evidence="17">
    <location>
        <begin position="20"/>
        <end position="968"/>
    </location>
</feature>
<evidence type="ECO:0000256" key="2">
    <source>
        <dbReference type="ARBA" id="ARBA00011902"/>
    </source>
</evidence>
<dbReference type="InterPro" id="IPR008266">
    <property type="entry name" value="Tyr_kinase_AS"/>
</dbReference>
<dbReference type="Gene3D" id="1.10.510.10">
    <property type="entry name" value="Transferase(Phosphotransferase) domain 1"/>
    <property type="match status" value="1"/>
</dbReference>
<dbReference type="InterPro" id="IPR036116">
    <property type="entry name" value="FN3_sf"/>
</dbReference>
<keyword evidence="9 16" id="KW-1133">Transmembrane helix</keyword>
<reference evidence="20" key="1">
    <citation type="submission" date="2021-01" db="UniProtKB">
        <authorList>
            <consortium name="EnsemblMetazoa"/>
        </authorList>
    </citation>
    <scope>IDENTIFICATION</scope>
</reference>
<keyword evidence="11" id="KW-0829">Tyrosine-protein kinase</keyword>
<evidence type="ECO:0000256" key="4">
    <source>
        <dbReference type="ARBA" id="ARBA00022692"/>
    </source>
</evidence>
<evidence type="ECO:0000256" key="11">
    <source>
        <dbReference type="ARBA" id="ARBA00023137"/>
    </source>
</evidence>
<feature type="domain" description="Fibronectin type-III" evidence="19">
    <location>
        <begin position="315"/>
        <end position="419"/>
    </location>
</feature>
<dbReference type="SMART" id="SM00060">
    <property type="entry name" value="FN3"/>
    <property type="match status" value="1"/>
</dbReference>
<feature type="binding site" evidence="15">
    <location>
        <position position="663"/>
    </location>
    <ligand>
        <name>ATP</name>
        <dbReference type="ChEBI" id="CHEBI:30616"/>
    </ligand>
</feature>
<keyword evidence="5" id="KW-0677">Repeat</keyword>
<dbReference type="SUPFAM" id="SSF49265">
    <property type="entry name" value="Fibronectin type III"/>
    <property type="match status" value="1"/>
</dbReference>
<feature type="domain" description="Protein kinase" evidence="18">
    <location>
        <begin position="629"/>
        <end position="926"/>
    </location>
</feature>
<keyword evidence="4 16" id="KW-0812">Transmembrane</keyword>
<keyword evidence="3" id="KW-0808">Transferase</keyword>
<dbReference type="EnsemblMetazoa" id="CLYHEMT019912.1">
    <property type="protein sequence ID" value="CLYHEMP019912.1"/>
    <property type="gene ID" value="CLYHEMG019912"/>
</dbReference>
<dbReference type="Gene3D" id="3.30.200.20">
    <property type="entry name" value="Phosphorylase Kinase, domain 1"/>
    <property type="match status" value="1"/>
</dbReference>
<keyword evidence="10 16" id="KW-0472">Membrane</keyword>
<dbReference type="PROSITE" id="PS50853">
    <property type="entry name" value="FN3"/>
    <property type="match status" value="1"/>
</dbReference>
<dbReference type="InterPro" id="IPR013783">
    <property type="entry name" value="Ig-like_fold"/>
</dbReference>
<evidence type="ECO:0000256" key="1">
    <source>
        <dbReference type="ARBA" id="ARBA00004167"/>
    </source>
</evidence>
<keyword evidence="12" id="KW-0675">Receptor</keyword>
<dbReference type="PROSITE" id="PS00109">
    <property type="entry name" value="PROTEIN_KINASE_TYR"/>
    <property type="match status" value="1"/>
</dbReference>
<evidence type="ECO:0000259" key="19">
    <source>
        <dbReference type="PROSITE" id="PS50853"/>
    </source>
</evidence>
<comment type="subcellular location">
    <subcellularLocation>
        <location evidence="1">Membrane</location>
        <topology evidence="1">Single-pass membrane protein</topology>
    </subcellularLocation>
</comment>
<keyword evidence="21" id="KW-1185">Reference proteome</keyword>
<dbReference type="GO" id="GO:0043235">
    <property type="term" value="C:receptor complex"/>
    <property type="evidence" value="ECO:0007669"/>
    <property type="project" value="TreeGrafter"/>
</dbReference>
<dbReference type="OrthoDB" id="5962987at2759"/>
<dbReference type="PROSITE" id="PS50011">
    <property type="entry name" value="PROTEIN_KINASE_DOM"/>
    <property type="match status" value="1"/>
</dbReference>
<evidence type="ECO:0000256" key="16">
    <source>
        <dbReference type="SAM" id="Phobius"/>
    </source>
</evidence>
<evidence type="ECO:0000256" key="17">
    <source>
        <dbReference type="SAM" id="SignalP"/>
    </source>
</evidence>
<evidence type="ECO:0000256" key="5">
    <source>
        <dbReference type="ARBA" id="ARBA00022737"/>
    </source>
</evidence>
<keyword evidence="7" id="KW-0418">Kinase</keyword>
<keyword evidence="6 15" id="KW-0547">Nucleotide-binding</keyword>
<dbReference type="InterPro" id="IPR003961">
    <property type="entry name" value="FN3_dom"/>
</dbReference>
<dbReference type="GO" id="GO:0005524">
    <property type="term" value="F:ATP binding"/>
    <property type="evidence" value="ECO:0007669"/>
    <property type="project" value="UniProtKB-UniRule"/>
</dbReference>
<keyword evidence="17" id="KW-0732">Signal</keyword>
<evidence type="ECO:0000259" key="18">
    <source>
        <dbReference type="PROSITE" id="PS50011"/>
    </source>
</evidence>
<feature type="signal peptide" evidence="17">
    <location>
        <begin position="1"/>
        <end position="19"/>
    </location>
</feature>
<dbReference type="PRINTS" id="PR00109">
    <property type="entry name" value="TYRKINASE"/>
</dbReference>
<dbReference type="InterPro" id="IPR050122">
    <property type="entry name" value="RTK"/>
</dbReference>
<dbReference type="CDD" id="cd00063">
    <property type="entry name" value="FN3"/>
    <property type="match status" value="1"/>
</dbReference>
<dbReference type="AlphaFoldDB" id="A0A7M5X9M4"/>